<dbReference type="Pfam" id="PF01052">
    <property type="entry name" value="FliMN_C"/>
    <property type="match status" value="1"/>
</dbReference>
<dbReference type="EMBL" id="CP058214">
    <property type="protein sequence ID" value="QPC42966.1"/>
    <property type="molecule type" value="Genomic_DNA"/>
</dbReference>
<dbReference type="Gene3D" id="2.30.330.10">
    <property type="entry name" value="SpoA-like"/>
    <property type="match status" value="1"/>
</dbReference>
<keyword evidence="5" id="KW-1185">Reference proteome</keyword>
<organism evidence="4 5">
    <name type="scientific">Kaustia mangrovi</name>
    <dbReference type="NCBI Taxonomy" id="2593653"/>
    <lineage>
        <taxon>Bacteria</taxon>
        <taxon>Pseudomonadati</taxon>
        <taxon>Pseudomonadota</taxon>
        <taxon>Alphaproteobacteria</taxon>
        <taxon>Hyphomicrobiales</taxon>
        <taxon>Parvibaculaceae</taxon>
        <taxon>Kaustia</taxon>
    </lineage>
</organism>
<dbReference type="PANTHER" id="PTHR30034">
    <property type="entry name" value="FLAGELLAR MOTOR SWITCH PROTEIN FLIM"/>
    <property type="match status" value="1"/>
</dbReference>
<dbReference type="InterPro" id="IPR013385">
    <property type="entry name" value="T3SS_SpaO/YscQ/SpaO"/>
</dbReference>
<protein>
    <submittedName>
        <fullName evidence="4">Type III secretion system cytoplasmic ring protein SctQ</fullName>
    </submittedName>
</protein>
<dbReference type="AlphaFoldDB" id="A0A7S8C413"/>
<dbReference type="NCBIfam" id="TIGR02551">
    <property type="entry name" value="SpaO_YscQ"/>
    <property type="match status" value="1"/>
</dbReference>
<reference evidence="4 5" key="1">
    <citation type="submission" date="2020-06" db="EMBL/GenBank/DDBJ databases">
        <title>Genome sequence of 2 isolates from Red Sea Mangroves.</title>
        <authorList>
            <person name="Sefrji F."/>
            <person name="Michoud G."/>
            <person name="Merlino G."/>
            <person name="Daffonchio D."/>
        </authorList>
    </citation>
    <scope>NUCLEOTIDE SEQUENCE [LARGE SCALE GENOMIC DNA]</scope>
    <source>
        <strain evidence="4 5">R1DC25</strain>
    </source>
</reference>
<dbReference type="RefSeq" id="WP_213164206.1">
    <property type="nucleotide sequence ID" value="NZ_CP058214.1"/>
</dbReference>
<dbReference type="Proteomes" id="UP000593594">
    <property type="component" value="Chromosome"/>
</dbReference>
<dbReference type="GO" id="GO:0009425">
    <property type="term" value="C:bacterial-type flagellum basal body"/>
    <property type="evidence" value="ECO:0007669"/>
    <property type="project" value="InterPro"/>
</dbReference>
<proteinExistence type="inferred from homology"/>
<evidence type="ECO:0000256" key="2">
    <source>
        <dbReference type="SAM" id="MobiDB-lite"/>
    </source>
</evidence>
<dbReference type="PANTHER" id="PTHR30034:SF6">
    <property type="entry name" value="YOP PROTEINS TRANSLOCATION PROTEIN Q"/>
    <property type="match status" value="1"/>
</dbReference>
<feature type="domain" description="Flagellar motor switch protein FliN-like C-terminal" evidence="3">
    <location>
        <begin position="307"/>
        <end position="376"/>
    </location>
</feature>
<evidence type="ECO:0000313" key="5">
    <source>
        <dbReference type="Proteomes" id="UP000593594"/>
    </source>
</evidence>
<feature type="compositionally biased region" description="Low complexity" evidence="2">
    <location>
        <begin position="25"/>
        <end position="34"/>
    </location>
</feature>
<dbReference type="GO" id="GO:0050918">
    <property type="term" value="P:positive chemotaxis"/>
    <property type="evidence" value="ECO:0007669"/>
    <property type="project" value="TreeGrafter"/>
</dbReference>
<dbReference type="InterPro" id="IPR036429">
    <property type="entry name" value="SpoA-like_sf"/>
</dbReference>
<evidence type="ECO:0000259" key="3">
    <source>
        <dbReference type="Pfam" id="PF01052"/>
    </source>
</evidence>
<dbReference type="PRINTS" id="PR00956">
    <property type="entry name" value="FLGMOTORFLIN"/>
</dbReference>
<dbReference type="KEGG" id="kmn:HW532_09865"/>
<accession>A0A7S8C413</accession>
<dbReference type="GO" id="GO:0003774">
    <property type="term" value="F:cytoskeletal motor activity"/>
    <property type="evidence" value="ECO:0007669"/>
    <property type="project" value="InterPro"/>
</dbReference>
<dbReference type="InterPro" id="IPR001543">
    <property type="entry name" value="FliN-like_C"/>
</dbReference>
<feature type="compositionally biased region" description="Basic residues" evidence="2">
    <location>
        <begin position="11"/>
        <end position="24"/>
    </location>
</feature>
<evidence type="ECO:0000256" key="1">
    <source>
        <dbReference type="ARBA" id="ARBA00009226"/>
    </source>
</evidence>
<sequence length="380" mass="39636">MPQASLSTRPRASRRASPKAKAKTTTKTANGAKTKPARTRPARLKPDAIEPRRAAALNAVYRHRPPLDIAVADTPMRIETAWPPPDDDAAGRCTLAFAVDGAQGTLGLPRALVAQWIARVDPDAAPDSLAPEHAALLVECALAADIARLEEALGCTVEIASVADRPPEGMDVPRFGFSLAWTERTEVSALALPCEHAAGLGALLDRLAPGRPAGPELPVPVSLCAGAADLTVAELRGLVPGDVVLAEEARTPEATALAVVAGHLAAPAVAGEAGAELVSGPFRLRGSNWEWIMTDPTDAAAISDDTDLDDLPVRLTFELGRTELALSDVRALAPGSLLPLSRPVGDAVDVIANGRRIARGEIVRIGESLGIRITRLADNA</sequence>
<evidence type="ECO:0000313" key="4">
    <source>
        <dbReference type="EMBL" id="QPC42966.1"/>
    </source>
</evidence>
<dbReference type="SUPFAM" id="SSF101801">
    <property type="entry name" value="Surface presentation of antigens (SPOA)"/>
    <property type="match status" value="1"/>
</dbReference>
<dbReference type="GO" id="GO:0071978">
    <property type="term" value="P:bacterial-type flagellum-dependent swarming motility"/>
    <property type="evidence" value="ECO:0007669"/>
    <property type="project" value="TreeGrafter"/>
</dbReference>
<dbReference type="InterPro" id="IPR001172">
    <property type="entry name" value="FliN_T3SS_HrcQb"/>
</dbReference>
<gene>
    <name evidence="4" type="primary">sctQ</name>
    <name evidence="4" type="ORF">HW532_09865</name>
</gene>
<feature type="compositionally biased region" description="Low complexity" evidence="2">
    <location>
        <begin position="1"/>
        <end position="10"/>
    </location>
</feature>
<name>A0A7S8C413_9HYPH</name>
<feature type="region of interest" description="Disordered" evidence="2">
    <location>
        <begin position="1"/>
        <end position="46"/>
    </location>
</feature>
<comment type="similarity">
    <text evidence="1">Belongs to the FliN/MopA/SpaO family.</text>
</comment>
<dbReference type="GO" id="GO:0030254">
    <property type="term" value="P:protein secretion by the type III secretion system"/>
    <property type="evidence" value="ECO:0007669"/>
    <property type="project" value="InterPro"/>
</dbReference>